<dbReference type="PROSITE" id="PS50033">
    <property type="entry name" value="UBX"/>
    <property type="match status" value="1"/>
</dbReference>
<feature type="region of interest" description="Disordered" evidence="3">
    <location>
        <begin position="51"/>
        <end position="123"/>
    </location>
</feature>
<evidence type="ECO:0000256" key="1">
    <source>
        <dbReference type="ARBA" id="ARBA00023054"/>
    </source>
</evidence>
<organism evidence="5 6">
    <name type="scientific">Pycnococcus provasolii</name>
    <dbReference type="NCBI Taxonomy" id="41880"/>
    <lineage>
        <taxon>Eukaryota</taxon>
        <taxon>Viridiplantae</taxon>
        <taxon>Chlorophyta</taxon>
        <taxon>Pseudoscourfieldiophyceae</taxon>
        <taxon>Pseudoscourfieldiales</taxon>
        <taxon>Pycnococcaceae</taxon>
        <taxon>Pycnococcus</taxon>
    </lineage>
</organism>
<dbReference type="GO" id="GO:0043130">
    <property type="term" value="F:ubiquitin binding"/>
    <property type="evidence" value="ECO:0007669"/>
    <property type="project" value="TreeGrafter"/>
</dbReference>
<comment type="caution">
    <text evidence="5">The sequence shown here is derived from an EMBL/GenBank/DDBJ whole genome shotgun (WGS) entry which is preliminary data.</text>
</comment>
<accession>A0A830HP28</accession>
<evidence type="ECO:0000313" key="5">
    <source>
        <dbReference type="EMBL" id="GHP06829.1"/>
    </source>
</evidence>
<dbReference type="PANTHER" id="PTHR23322:SF1">
    <property type="entry name" value="FAS-ASSOCIATED FACTOR 2"/>
    <property type="match status" value="1"/>
</dbReference>
<evidence type="ECO:0000256" key="2">
    <source>
        <dbReference type="SAM" id="Coils"/>
    </source>
</evidence>
<dbReference type="PANTHER" id="PTHR23322">
    <property type="entry name" value="FAS-ASSOCIATED PROTEIN"/>
    <property type="match status" value="1"/>
</dbReference>
<dbReference type="Gene3D" id="3.40.30.10">
    <property type="entry name" value="Glutaredoxin"/>
    <property type="match status" value="1"/>
</dbReference>
<protein>
    <recommendedName>
        <fullName evidence="4">UBX domain-containing protein</fullName>
    </recommendedName>
</protein>
<dbReference type="Proteomes" id="UP000660262">
    <property type="component" value="Unassembled WGS sequence"/>
</dbReference>
<dbReference type="SMART" id="SM00166">
    <property type="entry name" value="UBX"/>
    <property type="match status" value="1"/>
</dbReference>
<evidence type="ECO:0000259" key="4">
    <source>
        <dbReference type="PROSITE" id="PS50033"/>
    </source>
</evidence>
<dbReference type="InterPro" id="IPR001012">
    <property type="entry name" value="UBX_dom"/>
</dbReference>
<gene>
    <name evidence="5" type="ORF">PPROV_000557300</name>
</gene>
<dbReference type="SMART" id="SM00594">
    <property type="entry name" value="UAS"/>
    <property type="match status" value="1"/>
</dbReference>
<dbReference type="InterPro" id="IPR006577">
    <property type="entry name" value="UAS"/>
</dbReference>
<dbReference type="SUPFAM" id="SSF54236">
    <property type="entry name" value="Ubiquitin-like"/>
    <property type="match status" value="1"/>
</dbReference>
<feature type="domain" description="UBX" evidence="4">
    <location>
        <begin position="429"/>
        <end position="499"/>
    </location>
</feature>
<feature type="compositionally biased region" description="Low complexity" evidence="3">
    <location>
        <begin position="107"/>
        <end position="118"/>
    </location>
</feature>
<sequence>MAPSSSDASVGEICAICGVSSEEALHLLSMTESHSVNDAVDLFFRTQENGGAGASAGGASGGGGNVSPPPPSSSRPDHNNNTQVGAIHRRSAAAAAAASSGGGGAQQAGAGAAGPAAGTNNPPNNIRHAPATVLGLGVHAVVVLVRFTFQLTGTVVGLAFRLPVLRTIKRVCARALAPPPTHADGAAAARAFVANFDSKFGTTHPRFIADTYTNALRQARRSNKFLVAYLHCARHPATDSFCRETMCDETLSAFLDDGFVVWGGDVDAPEAFALHNALNATTFPLLVALHLGGNAGARNGGDVVEVWRRVGPVTPAEVIQGLAEALERFGSRLDADRQAEVARDFDRQLRAEQDAEYERAAAADRARMEAAEAARKEAAEAKAKVEAEEKAKAEAEAAEARRVEELATRRENAAAALPDEPAVGTESPGGAKVARILVRTPGGGRKERRFFSDASVGDLYAWVDALPTDEKVPEAFRLVTSYPRKIIDAKNSEQSLVDAMGADVVSGGQVALFIEDASE</sequence>
<feature type="compositionally biased region" description="Gly residues" evidence="3">
    <location>
        <begin position="51"/>
        <end position="65"/>
    </location>
</feature>
<dbReference type="InterPro" id="IPR029071">
    <property type="entry name" value="Ubiquitin-like_domsf"/>
</dbReference>
<dbReference type="GO" id="GO:0005783">
    <property type="term" value="C:endoplasmic reticulum"/>
    <property type="evidence" value="ECO:0007669"/>
    <property type="project" value="TreeGrafter"/>
</dbReference>
<dbReference type="Pfam" id="PF21021">
    <property type="entry name" value="FAF1"/>
    <property type="match status" value="1"/>
</dbReference>
<dbReference type="GO" id="GO:0036503">
    <property type="term" value="P:ERAD pathway"/>
    <property type="evidence" value="ECO:0007669"/>
    <property type="project" value="TreeGrafter"/>
</dbReference>
<dbReference type="EMBL" id="BNJQ01000014">
    <property type="protein sequence ID" value="GHP06829.1"/>
    <property type="molecule type" value="Genomic_DNA"/>
</dbReference>
<dbReference type="Pfam" id="PF00789">
    <property type="entry name" value="UBX"/>
    <property type="match status" value="1"/>
</dbReference>
<dbReference type="SUPFAM" id="SSF52833">
    <property type="entry name" value="Thioredoxin-like"/>
    <property type="match status" value="1"/>
</dbReference>
<dbReference type="AlphaFoldDB" id="A0A830HP28"/>
<feature type="coiled-coil region" evidence="2">
    <location>
        <begin position="368"/>
        <end position="410"/>
    </location>
</feature>
<keyword evidence="1 2" id="KW-0175">Coiled coil</keyword>
<reference evidence="5" key="1">
    <citation type="submission" date="2020-10" db="EMBL/GenBank/DDBJ databases">
        <title>Unveiling of a novel bifunctional photoreceptor, Dualchrome1, isolated from a cosmopolitan green alga.</title>
        <authorList>
            <person name="Suzuki S."/>
            <person name="Kawachi M."/>
        </authorList>
    </citation>
    <scope>NUCLEOTIDE SEQUENCE</scope>
    <source>
        <strain evidence="5">NIES 2893</strain>
    </source>
</reference>
<dbReference type="Gene3D" id="3.10.20.90">
    <property type="entry name" value="Phosphatidylinositol 3-kinase Catalytic Subunit, Chain A, domain 1"/>
    <property type="match status" value="1"/>
</dbReference>
<proteinExistence type="predicted"/>
<name>A0A830HP28_9CHLO</name>
<dbReference type="CDD" id="cd01767">
    <property type="entry name" value="UBX"/>
    <property type="match status" value="1"/>
</dbReference>
<evidence type="ECO:0000313" key="6">
    <source>
        <dbReference type="Proteomes" id="UP000660262"/>
    </source>
</evidence>
<evidence type="ECO:0000256" key="3">
    <source>
        <dbReference type="SAM" id="MobiDB-lite"/>
    </source>
</evidence>
<keyword evidence="6" id="KW-1185">Reference proteome</keyword>
<dbReference type="OrthoDB" id="1026733at2759"/>
<dbReference type="InterPro" id="IPR049483">
    <property type="entry name" value="FAF1_2-like_UAS"/>
</dbReference>
<dbReference type="InterPro" id="IPR036249">
    <property type="entry name" value="Thioredoxin-like_sf"/>
</dbReference>
<dbReference type="InterPro" id="IPR050730">
    <property type="entry name" value="UBX_domain-protein"/>
</dbReference>